<organism evidence="2 3">
    <name type="scientific">Mycena rosella</name>
    <name type="common">Pink bonnet</name>
    <name type="synonym">Agaricus rosellus</name>
    <dbReference type="NCBI Taxonomy" id="1033263"/>
    <lineage>
        <taxon>Eukaryota</taxon>
        <taxon>Fungi</taxon>
        <taxon>Dikarya</taxon>
        <taxon>Basidiomycota</taxon>
        <taxon>Agaricomycotina</taxon>
        <taxon>Agaricomycetes</taxon>
        <taxon>Agaricomycetidae</taxon>
        <taxon>Agaricales</taxon>
        <taxon>Marasmiineae</taxon>
        <taxon>Mycenaceae</taxon>
        <taxon>Mycena</taxon>
    </lineage>
</organism>
<protein>
    <submittedName>
        <fullName evidence="2">Uncharacterized protein</fullName>
    </submittedName>
</protein>
<feature type="compositionally biased region" description="Acidic residues" evidence="1">
    <location>
        <begin position="38"/>
        <end position="57"/>
    </location>
</feature>
<accession>A0AAD7CP59</accession>
<feature type="region of interest" description="Disordered" evidence="1">
    <location>
        <begin position="132"/>
        <end position="159"/>
    </location>
</feature>
<feature type="compositionally biased region" description="Basic and acidic residues" evidence="1">
    <location>
        <begin position="150"/>
        <end position="159"/>
    </location>
</feature>
<reference evidence="2" key="1">
    <citation type="submission" date="2023-03" db="EMBL/GenBank/DDBJ databases">
        <title>Massive genome expansion in bonnet fungi (Mycena s.s.) driven by repeated elements and novel gene families across ecological guilds.</title>
        <authorList>
            <consortium name="Lawrence Berkeley National Laboratory"/>
            <person name="Harder C.B."/>
            <person name="Miyauchi S."/>
            <person name="Viragh M."/>
            <person name="Kuo A."/>
            <person name="Thoen E."/>
            <person name="Andreopoulos B."/>
            <person name="Lu D."/>
            <person name="Skrede I."/>
            <person name="Drula E."/>
            <person name="Henrissat B."/>
            <person name="Morin E."/>
            <person name="Kohler A."/>
            <person name="Barry K."/>
            <person name="LaButti K."/>
            <person name="Morin E."/>
            <person name="Salamov A."/>
            <person name="Lipzen A."/>
            <person name="Mereny Z."/>
            <person name="Hegedus B."/>
            <person name="Baldrian P."/>
            <person name="Stursova M."/>
            <person name="Weitz H."/>
            <person name="Taylor A."/>
            <person name="Grigoriev I.V."/>
            <person name="Nagy L.G."/>
            <person name="Martin F."/>
            <person name="Kauserud H."/>
        </authorList>
    </citation>
    <scope>NUCLEOTIDE SEQUENCE</scope>
    <source>
        <strain evidence="2">CBHHK067</strain>
    </source>
</reference>
<keyword evidence="3" id="KW-1185">Reference proteome</keyword>
<proteinExistence type="predicted"/>
<dbReference type="AlphaFoldDB" id="A0AAD7CP59"/>
<dbReference type="Proteomes" id="UP001221757">
    <property type="component" value="Unassembled WGS sequence"/>
</dbReference>
<comment type="caution">
    <text evidence="2">The sequence shown here is derived from an EMBL/GenBank/DDBJ whole genome shotgun (WGS) entry which is preliminary data.</text>
</comment>
<sequence>MAKLKLDAIKRGLTSFQGTLKSKKDALLARLAREEKISDEEEHWLDNDAKDDEDGEPAEGGISTILTHRVRFDADDTIGDAEEVLLDVMKQMEHTGVLQTANMLDLEELVNMAEEQVSEQLTDEEIKNAVQEKRAGEQDREVNGGDDDNYVDKDPRPTRGEVLQASAILRRYVRESGDTFTRQMETILG</sequence>
<evidence type="ECO:0000313" key="2">
    <source>
        <dbReference type="EMBL" id="KAJ7655905.1"/>
    </source>
</evidence>
<name>A0AAD7CP59_MYCRO</name>
<evidence type="ECO:0000256" key="1">
    <source>
        <dbReference type="SAM" id="MobiDB-lite"/>
    </source>
</evidence>
<dbReference type="EMBL" id="JARKIE010000305">
    <property type="protein sequence ID" value="KAJ7655905.1"/>
    <property type="molecule type" value="Genomic_DNA"/>
</dbReference>
<feature type="region of interest" description="Disordered" evidence="1">
    <location>
        <begin position="38"/>
        <end position="60"/>
    </location>
</feature>
<gene>
    <name evidence="2" type="ORF">B0H17DRAFT_1213889</name>
</gene>
<feature type="compositionally biased region" description="Basic and acidic residues" evidence="1">
    <location>
        <begin position="132"/>
        <end position="143"/>
    </location>
</feature>
<evidence type="ECO:0000313" key="3">
    <source>
        <dbReference type="Proteomes" id="UP001221757"/>
    </source>
</evidence>